<accession>A0A1X3IZQ3</accession>
<comment type="caution">
    <text evidence="1">The sequence shown here is derived from an EMBL/GenBank/DDBJ whole genome shotgun (WGS) entry which is preliminary data.</text>
</comment>
<reference evidence="1 2" key="1">
    <citation type="submission" date="2010-04" db="EMBL/GenBank/DDBJ databases">
        <title>The Genome Sequence of Escherichia coli TA447.</title>
        <authorList>
            <consortium name="The Broad Institute Genome Sequencing Platform"/>
            <consortium name="The Broad Institute Genome Sequencing Center for Infectious Disease"/>
            <person name="Feldgarden M."/>
            <person name="Gordon D.M."/>
            <person name="Johnson J.R."/>
            <person name="Johnston B.D."/>
            <person name="Young S."/>
            <person name="Zeng Q."/>
            <person name="Koehrsen M."/>
            <person name="Alvarado L."/>
            <person name="Berlin A.M."/>
            <person name="Borenstein D."/>
            <person name="Chapman S.B."/>
            <person name="Chen Z."/>
            <person name="Engels R."/>
            <person name="Freedman E."/>
            <person name="Gellesch M."/>
            <person name="Goldberg J."/>
            <person name="Griggs A."/>
            <person name="Gujja S."/>
            <person name="Heilman E.R."/>
            <person name="Heiman D.I."/>
            <person name="Hepburn T.A."/>
            <person name="Howarth C."/>
            <person name="Jen D."/>
            <person name="Larson L."/>
            <person name="Mehta T."/>
            <person name="Park D."/>
            <person name="Pearson M."/>
            <person name="Richards J."/>
            <person name="Roberts A."/>
            <person name="Saif S."/>
            <person name="Shea T.D."/>
            <person name="Shenoy N."/>
            <person name="Sisk P."/>
            <person name="Stolte C."/>
            <person name="Sykes S.N."/>
            <person name="Walk T."/>
            <person name="White J."/>
            <person name="Yandava C."/>
            <person name="Haas B."/>
            <person name="Henn M.R."/>
            <person name="Nusbaum C."/>
            <person name="Birren B."/>
        </authorList>
    </citation>
    <scope>NUCLEOTIDE SEQUENCE [LARGE SCALE GENOMIC DNA]</scope>
    <source>
        <strain evidence="1 2">TA447</strain>
    </source>
</reference>
<evidence type="ECO:0000313" key="1">
    <source>
        <dbReference type="EMBL" id="OSK93650.1"/>
    </source>
</evidence>
<dbReference type="AlphaFoldDB" id="A0A1X3IZQ3"/>
<organism evidence="1 2">
    <name type="scientific">Escherichia coli TA447</name>
    <dbReference type="NCBI Taxonomy" id="656447"/>
    <lineage>
        <taxon>Bacteria</taxon>
        <taxon>Pseudomonadati</taxon>
        <taxon>Pseudomonadota</taxon>
        <taxon>Gammaproteobacteria</taxon>
        <taxon>Enterobacterales</taxon>
        <taxon>Enterobacteriaceae</taxon>
        <taxon>Escherichia</taxon>
    </lineage>
</organism>
<gene>
    <name evidence="1" type="ORF">ECXG_00483</name>
</gene>
<protein>
    <submittedName>
        <fullName evidence="1">Uncharacterized protein</fullName>
    </submittedName>
</protein>
<name>A0A1X3IZQ3_ECOLX</name>
<dbReference type="EMBL" id="ADIZ01000027">
    <property type="protein sequence ID" value="OSK93650.1"/>
    <property type="molecule type" value="Genomic_DNA"/>
</dbReference>
<dbReference type="Proteomes" id="UP000193942">
    <property type="component" value="Unassembled WGS sequence"/>
</dbReference>
<proteinExistence type="predicted"/>
<evidence type="ECO:0000313" key="2">
    <source>
        <dbReference type="Proteomes" id="UP000193942"/>
    </source>
</evidence>
<sequence>MKIRGESNMLRIFLPLFYINNQNNNELAIGF</sequence>